<reference evidence="2 3" key="1">
    <citation type="journal article" date="2019" name="Commun. Biol.">
        <title>The bagworm genome reveals a unique fibroin gene that provides high tensile strength.</title>
        <authorList>
            <person name="Kono N."/>
            <person name="Nakamura H."/>
            <person name="Ohtoshi R."/>
            <person name="Tomita M."/>
            <person name="Numata K."/>
            <person name="Arakawa K."/>
        </authorList>
    </citation>
    <scope>NUCLEOTIDE SEQUENCE [LARGE SCALE GENOMIC DNA]</scope>
</reference>
<feature type="compositionally biased region" description="Basic and acidic residues" evidence="1">
    <location>
        <begin position="77"/>
        <end position="86"/>
    </location>
</feature>
<dbReference type="AlphaFoldDB" id="A0A4C1UQ15"/>
<evidence type="ECO:0000256" key="1">
    <source>
        <dbReference type="SAM" id="MobiDB-lite"/>
    </source>
</evidence>
<dbReference type="Proteomes" id="UP000299102">
    <property type="component" value="Unassembled WGS sequence"/>
</dbReference>
<feature type="region of interest" description="Disordered" evidence="1">
    <location>
        <begin position="63"/>
        <end position="92"/>
    </location>
</feature>
<name>A0A4C1UQ15_EUMVA</name>
<evidence type="ECO:0000313" key="3">
    <source>
        <dbReference type="Proteomes" id="UP000299102"/>
    </source>
</evidence>
<evidence type="ECO:0000313" key="2">
    <source>
        <dbReference type="EMBL" id="GBP28551.1"/>
    </source>
</evidence>
<comment type="caution">
    <text evidence="2">The sequence shown here is derived from an EMBL/GenBank/DDBJ whole genome shotgun (WGS) entry which is preliminary data.</text>
</comment>
<gene>
    <name evidence="2" type="ORF">EVAR_23016_1</name>
</gene>
<accession>A0A4C1UQ15</accession>
<sequence length="92" mass="9836">MACRMFLEKLGRAPPPELSSLFGINKRPRTGITATAGLLLTATVLAEGADLYHKRGRAAALADVPRPASSGNAEVITSEKELELMHRGHART</sequence>
<proteinExistence type="predicted"/>
<organism evidence="2 3">
    <name type="scientific">Eumeta variegata</name>
    <name type="common">Bagworm moth</name>
    <name type="synonym">Eumeta japonica</name>
    <dbReference type="NCBI Taxonomy" id="151549"/>
    <lineage>
        <taxon>Eukaryota</taxon>
        <taxon>Metazoa</taxon>
        <taxon>Ecdysozoa</taxon>
        <taxon>Arthropoda</taxon>
        <taxon>Hexapoda</taxon>
        <taxon>Insecta</taxon>
        <taxon>Pterygota</taxon>
        <taxon>Neoptera</taxon>
        <taxon>Endopterygota</taxon>
        <taxon>Lepidoptera</taxon>
        <taxon>Glossata</taxon>
        <taxon>Ditrysia</taxon>
        <taxon>Tineoidea</taxon>
        <taxon>Psychidae</taxon>
        <taxon>Oiketicinae</taxon>
        <taxon>Eumeta</taxon>
    </lineage>
</organism>
<dbReference type="EMBL" id="BGZK01000208">
    <property type="protein sequence ID" value="GBP28551.1"/>
    <property type="molecule type" value="Genomic_DNA"/>
</dbReference>
<keyword evidence="3" id="KW-1185">Reference proteome</keyword>
<protein>
    <submittedName>
        <fullName evidence="2">Uncharacterized protein</fullName>
    </submittedName>
</protein>